<reference evidence="2" key="1">
    <citation type="journal article" date="2022" name="Proc. Natl. Acad. Sci. U.S.A.">
        <title>Life cycle and functional genomics of the unicellular red alga Galdieria for elucidating algal and plant evolution and industrial use.</title>
        <authorList>
            <person name="Hirooka S."/>
            <person name="Itabashi T."/>
            <person name="Ichinose T.M."/>
            <person name="Onuma R."/>
            <person name="Fujiwara T."/>
            <person name="Yamashita S."/>
            <person name="Jong L.W."/>
            <person name="Tomita R."/>
            <person name="Iwane A.H."/>
            <person name="Miyagishima S.Y."/>
        </authorList>
    </citation>
    <scope>NUCLEOTIDE SEQUENCE</scope>
    <source>
        <strain evidence="2">NBRC 102759</strain>
    </source>
</reference>
<proteinExistence type="predicted"/>
<feature type="domain" description="Amidase" evidence="1">
    <location>
        <begin position="22"/>
        <end position="488"/>
    </location>
</feature>
<dbReference type="PANTHER" id="PTHR11895">
    <property type="entry name" value="TRANSAMIDASE"/>
    <property type="match status" value="1"/>
</dbReference>
<dbReference type="AlphaFoldDB" id="A0A9C7UTW3"/>
<dbReference type="InterPro" id="IPR036928">
    <property type="entry name" value="AS_sf"/>
</dbReference>
<accession>A0A9C7UTW3</accession>
<dbReference type="PANTHER" id="PTHR11895:SF7">
    <property type="entry name" value="GLUTAMYL-TRNA(GLN) AMIDOTRANSFERASE SUBUNIT A, MITOCHONDRIAL"/>
    <property type="match status" value="1"/>
</dbReference>
<name>A0A9C7UTW3_9RHOD</name>
<evidence type="ECO:0000313" key="2">
    <source>
        <dbReference type="EMBL" id="GJQ15356.1"/>
    </source>
</evidence>
<reference evidence="2" key="2">
    <citation type="submission" date="2022-01" db="EMBL/GenBank/DDBJ databases">
        <authorList>
            <person name="Hirooka S."/>
            <person name="Miyagishima S.Y."/>
        </authorList>
    </citation>
    <scope>NUCLEOTIDE SEQUENCE</scope>
    <source>
        <strain evidence="2">NBRC 102759</strain>
    </source>
</reference>
<dbReference type="Proteomes" id="UP001061958">
    <property type="component" value="Unassembled WGS sequence"/>
</dbReference>
<dbReference type="EMBL" id="BQMJ01000068">
    <property type="protein sequence ID" value="GJQ15356.1"/>
    <property type="molecule type" value="Genomic_DNA"/>
</dbReference>
<gene>
    <name evidence="2" type="ORF">GpartN1_g7147.t1</name>
</gene>
<organism evidence="2 3">
    <name type="scientific">Galdieria partita</name>
    <dbReference type="NCBI Taxonomy" id="83374"/>
    <lineage>
        <taxon>Eukaryota</taxon>
        <taxon>Rhodophyta</taxon>
        <taxon>Bangiophyceae</taxon>
        <taxon>Galdieriales</taxon>
        <taxon>Galdieriaceae</taxon>
        <taxon>Galdieria</taxon>
    </lineage>
</organism>
<dbReference type="Gene3D" id="3.90.1300.10">
    <property type="entry name" value="Amidase signature (AS) domain"/>
    <property type="match status" value="1"/>
</dbReference>
<dbReference type="GO" id="GO:0003824">
    <property type="term" value="F:catalytic activity"/>
    <property type="evidence" value="ECO:0007669"/>
    <property type="project" value="InterPro"/>
</dbReference>
<protein>
    <recommendedName>
        <fullName evidence="1">Amidase domain-containing protein</fullName>
    </recommendedName>
</protein>
<dbReference type="SUPFAM" id="SSF75304">
    <property type="entry name" value="Amidase signature (AS) enzymes"/>
    <property type="match status" value="1"/>
</dbReference>
<dbReference type="OrthoDB" id="6428749at2759"/>
<evidence type="ECO:0000313" key="3">
    <source>
        <dbReference type="Proteomes" id="UP001061958"/>
    </source>
</evidence>
<sequence>MEWQSVVELSQELQSGKITCKELVEACWRRIQEREEKIHAWAHLKDKETLLQEAQILDTELQSYSEQPASAYRGRSWIHGIPVGLKDIVETEDMPTTYGCSPEYLSSKQRWKANGKTEDADLVQRLKKAGAIIFGKTISTEFGVSMDSPVTRNPSNISFSPGGSSSGSAAAVADGMVPFAIGAQTAGSVIRPAAFCGVFGYKMSYGKLPLDGIRPVASSIDALGIFVRSIEDIPIIMKSIRAWNEENSDTVAKDMSSSSEVHCQPTRDDLLVAFCKTPFWDSLPEYYSKAILRTVDQLRVQAKVRDLVLPEPFVTIFENHSHVMLWEVTQVFRELEYLESDDKWPEDAAVGEFVRSIPQLAHSYGEDAYRCVLRTASLLRQVMKRPAEEGDGLLYKSEVILCPSTSGEAPPISLEAMDSLESSGTLSPVLGSHTASFGGKPGTTGDSLFQRGWTLLHCPAVNIPIGRGPRGLPIGIQLVAPAGEDEHLIRSAQVLVTLLMRK</sequence>
<dbReference type="InterPro" id="IPR023631">
    <property type="entry name" value="Amidase_dom"/>
</dbReference>
<evidence type="ECO:0000259" key="1">
    <source>
        <dbReference type="Pfam" id="PF01425"/>
    </source>
</evidence>
<dbReference type="InterPro" id="IPR000120">
    <property type="entry name" value="Amidase"/>
</dbReference>
<comment type="caution">
    <text evidence="2">The sequence shown here is derived from an EMBL/GenBank/DDBJ whole genome shotgun (WGS) entry which is preliminary data.</text>
</comment>
<dbReference type="Pfam" id="PF01425">
    <property type="entry name" value="Amidase"/>
    <property type="match status" value="1"/>
</dbReference>
<keyword evidence="3" id="KW-1185">Reference proteome</keyword>